<dbReference type="AlphaFoldDB" id="A0A1D9P6S3"/>
<protein>
    <submittedName>
        <fullName evidence="1">Uncharacterized protein</fullName>
    </submittedName>
</protein>
<reference evidence="1 2" key="1">
    <citation type="submission" date="2016-10" db="EMBL/GenBank/DDBJ databases">
        <title>Complete Genome Sequence of Flavobacterium sp. PK15.</title>
        <authorList>
            <person name="Ekwe A."/>
            <person name="Kim S.B."/>
        </authorList>
    </citation>
    <scope>NUCLEOTIDE SEQUENCE [LARGE SCALE GENOMIC DNA]</scope>
    <source>
        <strain evidence="1 2">PK15</strain>
    </source>
</reference>
<evidence type="ECO:0000313" key="2">
    <source>
        <dbReference type="Proteomes" id="UP000178198"/>
    </source>
</evidence>
<dbReference type="KEGG" id="fcm:BIW12_00370"/>
<keyword evidence="2" id="KW-1185">Reference proteome</keyword>
<evidence type="ECO:0000313" key="1">
    <source>
        <dbReference type="EMBL" id="AOZ98014.1"/>
    </source>
</evidence>
<gene>
    <name evidence="1" type="ORF">BIW12_00370</name>
</gene>
<name>A0A1D9P6S3_9FLAO</name>
<sequence>MNVTIVVSRAETADMELIQSVAVKFVSVVIQSIKKCYHNSFICVIKKNRKPPVFRQIGVIVVVFSFKYIKISLQNTF</sequence>
<accession>A0A1D9P6S3</accession>
<proteinExistence type="predicted"/>
<dbReference type="Proteomes" id="UP000178198">
    <property type="component" value="Chromosome"/>
</dbReference>
<organism evidence="1 2">
    <name type="scientific">Flavobacterium commune</name>
    <dbReference type="NCBI Taxonomy" id="1306519"/>
    <lineage>
        <taxon>Bacteria</taxon>
        <taxon>Pseudomonadati</taxon>
        <taxon>Bacteroidota</taxon>
        <taxon>Flavobacteriia</taxon>
        <taxon>Flavobacteriales</taxon>
        <taxon>Flavobacteriaceae</taxon>
        <taxon>Flavobacterium</taxon>
    </lineage>
</organism>
<dbReference type="EMBL" id="CP017774">
    <property type="protein sequence ID" value="AOZ98014.1"/>
    <property type="molecule type" value="Genomic_DNA"/>
</dbReference>